<dbReference type="SMART" id="SM00220">
    <property type="entry name" value="S_TKc"/>
    <property type="match status" value="1"/>
</dbReference>
<dbReference type="InterPro" id="IPR051334">
    <property type="entry name" value="SRPK"/>
</dbReference>
<dbReference type="GO" id="GO:0005524">
    <property type="term" value="F:ATP binding"/>
    <property type="evidence" value="ECO:0007669"/>
    <property type="project" value="UniProtKB-KW"/>
</dbReference>
<feature type="region of interest" description="Disordered" evidence="9">
    <location>
        <begin position="244"/>
        <end position="263"/>
    </location>
</feature>
<evidence type="ECO:0000259" key="10">
    <source>
        <dbReference type="PROSITE" id="PS50011"/>
    </source>
</evidence>
<evidence type="ECO:0000256" key="2">
    <source>
        <dbReference type="ARBA" id="ARBA00022527"/>
    </source>
</evidence>
<dbReference type="SUPFAM" id="SSF56112">
    <property type="entry name" value="Protein kinase-like (PK-like)"/>
    <property type="match status" value="1"/>
</dbReference>
<dbReference type="AlphaFoldDB" id="A0A8K0SZ73"/>
<evidence type="ECO:0000256" key="5">
    <source>
        <dbReference type="ARBA" id="ARBA00022777"/>
    </source>
</evidence>
<sequence length="466" mass="53046">MPASYPTLCFWRCLIRYHSKSRAFARQEYKIPHLTITWLNFIHAMTPEDDEVRFDTIMLPCEWVEDYRPGGYHPVHLGDVLHDGQYKVIRKLGEGSFSTVWLTRDLKNNRYGAVKILKSEVSPSSVELKLLRHLAQVAPLDSPRYITQLFDEFEQRGPNGTHKCLVFEPMGPTVNSMVEELPQFKPRKWGMKIRYPPQMARSILKQSLQALELLHQNGIAHGDFHPGNMLFALTSLDIQPEDTLRQKEDVGSESISSPVQRLDGKDDKWSPRYLCVAQPLAGFTSLEQGFKIKLSDLGGAYPFSNPPSSPVTPLGLRTPELVLTGTVNKTLDVWSFGCLVFELITGQPLFCIPGSDYENDDHLLALTAQLGPLPDELYKHWKTSSLYFTPERQIFNCQLGGSAEGEPLMLPQTSMEELFDQASPDIDAEEARKVKDLIRWILQYDSSKRPSPTEILKHPWFCEIEV</sequence>
<keyword evidence="3" id="KW-0808">Transferase</keyword>
<organism evidence="11 12">
    <name type="scientific">Stachybotrys elegans</name>
    <dbReference type="NCBI Taxonomy" id="80388"/>
    <lineage>
        <taxon>Eukaryota</taxon>
        <taxon>Fungi</taxon>
        <taxon>Dikarya</taxon>
        <taxon>Ascomycota</taxon>
        <taxon>Pezizomycotina</taxon>
        <taxon>Sordariomycetes</taxon>
        <taxon>Hypocreomycetidae</taxon>
        <taxon>Hypocreales</taxon>
        <taxon>Stachybotryaceae</taxon>
        <taxon>Stachybotrys</taxon>
    </lineage>
</organism>
<dbReference type="GO" id="GO:0000245">
    <property type="term" value="P:spliceosomal complex assembly"/>
    <property type="evidence" value="ECO:0007669"/>
    <property type="project" value="TreeGrafter"/>
</dbReference>
<evidence type="ECO:0000256" key="6">
    <source>
        <dbReference type="ARBA" id="ARBA00022840"/>
    </source>
</evidence>
<dbReference type="GO" id="GO:0050684">
    <property type="term" value="P:regulation of mRNA processing"/>
    <property type="evidence" value="ECO:0007669"/>
    <property type="project" value="TreeGrafter"/>
</dbReference>
<reference evidence="11" key="1">
    <citation type="journal article" date="2021" name="Nat. Commun.">
        <title>Genetic determinants of endophytism in the Arabidopsis root mycobiome.</title>
        <authorList>
            <person name="Mesny F."/>
            <person name="Miyauchi S."/>
            <person name="Thiergart T."/>
            <person name="Pickel B."/>
            <person name="Atanasova L."/>
            <person name="Karlsson M."/>
            <person name="Huettel B."/>
            <person name="Barry K.W."/>
            <person name="Haridas S."/>
            <person name="Chen C."/>
            <person name="Bauer D."/>
            <person name="Andreopoulos W."/>
            <person name="Pangilinan J."/>
            <person name="LaButti K."/>
            <person name="Riley R."/>
            <person name="Lipzen A."/>
            <person name="Clum A."/>
            <person name="Drula E."/>
            <person name="Henrissat B."/>
            <person name="Kohler A."/>
            <person name="Grigoriev I.V."/>
            <person name="Martin F.M."/>
            <person name="Hacquard S."/>
        </authorList>
    </citation>
    <scope>NUCLEOTIDE SEQUENCE</scope>
    <source>
        <strain evidence="11">MPI-CAGE-CH-0235</strain>
    </source>
</reference>
<protein>
    <recommendedName>
        <fullName evidence="1">non-specific serine/threonine protein kinase</fullName>
        <ecNumber evidence="1">2.7.11.1</ecNumber>
    </recommendedName>
</protein>
<gene>
    <name evidence="11" type="ORF">B0I35DRAFT_425766</name>
</gene>
<dbReference type="PROSITE" id="PS50011">
    <property type="entry name" value="PROTEIN_KINASE_DOM"/>
    <property type="match status" value="1"/>
</dbReference>
<dbReference type="EC" id="2.7.11.1" evidence="1"/>
<keyword evidence="12" id="KW-1185">Reference proteome</keyword>
<dbReference type="CDD" id="cd05118">
    <property type="entry name" value="STKc_CMGC"/>
    <property type="match status" value="1"/>
</dbReference>
<keyword evidence="6" id="KW-0067">ATP-binding</keyword>
<dbReference type="Gene3D" id="3.30.200.20">
    <property type="entry name" value="Phosphorylase Kinase, domain 1"/>
    <property type="match status" value="1"/>
</dbReference>
<name>A0A8K0SZ73_9HYPO</name>
<dbReference type="OrthoDB" id="5979581at2759"/>
<dbReference type="Proteomes" id="UP000813444">
    <property type="component" value="Unassembled WGS sequence"/>
</dbReference>
<dbReference type="EMBL" id="JAGPNK010000004">
    <property type="protein sequence ID" value="KAH7322406.1"/>
    <property type="molecule type" value="Genomic_DNA"/>
</dbReference>
<dbReference type="PANTHER" id="PTHR47634:SF9">
    <property type="entry name" value="PROTEIN KINASE DOMAIN-CONTAINING PROTEIN-RELATED"/>
    <property type="match status" value="1"/>
</dbReference>
<proteinExistence type="predicted"/>
<dbReference type="InterPro" id="IPR000719">
    <property type="entry name" value="Prot_kinase_dom"/>
</dbReference>
<evidence type="ECO:0000313" key="11">
    <source>
        <dbReference type="EMBL" id="KAH7322406.1"/>
    </source>
</evidence>
<keyword evidence="5 11" id="KW-0418">Kinase</keyword>
<comment type="caution">
    <text evidence="11">The sequence shown here is derived from an EMBL/GenBank/DDBJ whole genome shotgun (WGS) entry which is preliminary data.</text>
</comment>
<accession>A0A8K0SZ73</accession>
<comment type="catalytic activity">
    <reaction evidence="7">
        <text>L-threonyl-[protein] + ATP = O-phospho-L-threonyl-[protein] + ADP + H(+)</text>
        <dbReference type="Rhea" id="RHEA:46608"/>
        <dbReference type="Rhea" id="RHEA-COMP:11060"/>
        <dbReference type="Rhea" id="RHEA-COMP:11605"/>
        <dbReference type="ChEBI" id="CHEBI:15378"/>
        <dbReference type="ChEBI" id="CHEBI:30013"/>
        <dbReference type="ChEBI" id="CHEBI:30616"/>
        <dbReference type="ChEBI" id="CHEBI:61977"/>
        <dbReference type="ChEBI" id="CHEBI:456216"/>
        <dbReference type="EC" id="2.7.11.1"/>
    </reaction>
</comment>
<dbReference type="Gene3D" id="1.10.510.10">
    <property type="entry name" value="Transferase(Phosphotransferase) domain 1"/>
    <property type="match status" value="1"/>
</dbReference>
<feature type="domain" description="Protein kinase" evidence="10">
    <location>
        <begin position="86"/>
        <end position="461"/>
    </location>
</feature>
<comment type="catalytic activity">
    <reaction evidence="8">
        <text>L-seryl-[protein] + ATP = O-phospho-L-seryl-[protein] + ADP + H(+)</text>
        <dbReference type="Rhea" id="RHEA:17989"/>
        <dbReference type="Rhea" id="RHEA-COMP:9863"/>
        <dbReference type="Rhea" id="RHEA-COMP:11604"/>
        <dbReference type="ChEBI" id="CHEBI:15378"/>
        <dbReference type="ChEBI" id="CHEBI:29999"/>
        <dbReference type="ChEBI" id="CHEBI:30616"/>
        <dbReference type="ChEBI" id="CHEBI:83421"/>
        <dbReference type="ChEBI" id="CHEBI:456216"/>
        <dbReference type="EC" id="2.7.11.1"/>
    </reaction>
</comment>
<dbReference type="PANTHER" id="PTHR47634">
    <property type="entry name" value="PROTEIN KINASE DOMAIN-CONTAINING PROTEIN-RELATED"/>
    <property type="match status" value="1"/>
</dbReference>
<dbReference type="InterPro" id="IPR011009">
    <property type="entry name" value="Kinase-like_dom_sf"/>
</dbReference>
<evidence type="ECO:0000256" key="3">
    <source>
        <dbReference type="ARBA" id="ARBA00022679"/>
    </source>
</evidence>
<evidence type="ECO:0000256" key="1">
    <source>
        <dbReference type="ARBA" id="ARBA00012513"/>
    </source>
</evidence>
<evidence type="ECO:0000256" key="9">
    <source>
        <dbReference type="SAM" id="MobiDB-lite"/>
    </source>
</evidence>
<keyword evidence="4" id="KW-0547">Nucleotide-binding</keyword>
<keyword evidence="2" id="KW-0723">Serine/threonine-protein kinase</keyword>
<evidence type="ECO:0000256" key="4">
    <source>
        <dbReference type="ARBA" id="ARBA00022741"/>
    </source>
</evidence>
<dbReference type="GO" id="GO:0004674">
    <property type="term" value="F:protein serine/threonine kinase activity"/>
    <property type="evidence" value="ECO:0007669"/>
    <property type="project" value="UniProtKB-KW"/>
</dbReference>
<evidence type="ECO:0000313" key="12">
    <source>
        <dbReference type="Proteomes" id="UP000813444"/>
    </source>
</evidence>
<dbReference type="Pfam" id="PF00069">
    <property type="entry name" value="Pkinase"/>
    <property type="match status" value="2"/>
</dbReference>
<evidence type="ECO:0000256" key="7">
    <source>
        <dbReference type="ARBA" id="ARBA00047899"/>
    </source>
</evidence>
<evidence type="ECO:0000256" key="8">
    <source>
        <dbReference type="ARBA" id="ARBA00048679"/>
    </source>
</evidence>